<feature type="compositionally biased region" description="Basic residues" evidence="1">
    <location>
        <begin position="75"/>
        <end position="94"/>
    </location>
</feature>
<dbReference type="InterPro" id="IPR007504">
    <property type="entry name" value="H/ACA_rnp_Gar1/Naf1"/>
</dbReference>
<evidence type="ECO:0000256" key="1">
    <source>
        <dbReference type="SAM" id="MobiDB-lite"/>
    </source>
</evidence>
<dbReference type="Gene3D" id="2.40.10.230">
    <property type="entry name" value="Probable tRNA pseudouridine synthase domain"/>
    <property type="match status" value="1"/>
</dbReference>
<sequence length="94" mass="11172">MRRLGRALHVTPRGNLIARADHVPPLGAPVVTRRRERVGVIVDVFGPADKPYVAIRDKSRHHLERFVGKELFIPPRRRRRRPPRRRRGRPRRRR</sequence>
<dbReference type="GO" id="GO:0042254">
    <property type="term" value="P:ribosome biogenesis"/>
    <property type="evidence" value="ECO:0007669"/>
    <property type="project" value="InterPro"/>
</dbReference>
<dbReference type="GeneID" id="95969914"/>
<organism evidence="2 3">
    <name type="scientific">Methanopyrus kandleri</name>
    <dbReference type="NCBI Taxonomy" id="2320"/>
    <lineage>
        <taxon>Archaea</taxon>
        <taxon>Methanobacteriati</taxon>
        <taxon>Methanobacteriota</taxon>
        <taxon>Methanomada group</taxon>
        <taxon>Methanopyri</taxon>
        <taxon>Methanopyrales</taxon>
        <taxon>Methanopyraceae</taxon>
        <taxon>Methanopyrus</taxon>
    </lineage>
</organism>
<dbReference type="Proteomes" id="UP000619545">
    <property type="component" value="Unassembled WGS sequence"/>
</dbReference>
<protein>
    <submittedName>
        <fullName evidence="2">H/ACA RNA-protein complex protein Gar1</fullName>
    </submittedName>
</protein>
<accession>A0A832TGX1</accession>
<evidence type="ECO:0000313" key="2">
    <source>
        <dbReference type="EMBL" id="HII69913.1"/>
    </source>
</evidence>
<comment type="caution">
    <text evidence="2">The sequence shown here is derived from an EMBL/GenBank/DDBJ whole genome shotgun (WGS) entry which is preliminary data.</text>
</comment>
<dbReference type="GO" id="GO:0001522">
    <property type="term" value="P:pseudouridine synthesis"/>
    <property type="evidence" value="ECO:0007669"/>
    <property type="project" value="InterPro"/>
</dbReference>
<gene>
    <name evidence="2" type="ORF">HA336_01605</name>
</gene>
<dbReference type="RefSeq" id="WP_011019227.1">
    <property type="nucleotide sequence ID" value="NZ_DUJS01000002.1"/>
</dbReference>
<dbReference type="Pfam" id="PF04410">
    <property type="entry name" value="Gar1"/>
    <property type="match status" value="1"/>
</dbReference>
<dbReference type="EMBL" id="DUJS01000002">
    <property type="protein sequence ID" value="HII69913.1"/>
    <property type="molecule type" value="Genomic_DNA"/>
</dbReference>
<dbReference type="OMA" id="IVRTNWV"/>
<feature type="region of interest" description="Disordered" evidence="1">
    <location>
        <begin position="74"/>
        <end position="94"/>
    </location>
</feature>
<name>A0A832TGX1_9EURY</name>
<dbReference type="InterPro" id="IPR009000">
    <property type="entry name" value="Transl_B-barrel_sf"/>
</dbReference>
<evidence type="ECO:0000313" key="3">
    <source>
        <dbReference type="Proteomes" id="UP000619545"/>
    </source>
</evidence>
<proteinExistence type="predicted"/>
<dbReference type="InterPro" id="IPR038664">
    <property type="entry name" value="Gar1/Naf1_Cbf5-bd_sf"/>
</dbReference>
<dbReference type="AlphaFoldDB" id="A0A832TGX1"/>
<dbReference type="SUPFAM" id="SSF50447">
    <property type="entry name" value="Translation proteins"/>
    <property type="match status" value="1"/>
</dbReference>
<reference evidence="2" key="1">
    <citation type="journal article" date="2020" name="bioRxiv">
        <title>A rank-normalized archaeal taxonomy based on genome phylogeny resolves widespread incomplete and uneven classifications.</title>
        <authorList>
            <person name="Rinke C."/>
            <person name="Chuvochina M."/>
            <person name="Mussig A.J."/>
            <person name="Chaumeil P.-A."/>
            <person name="Waite D.W."/>
            <person name="Whitman W.B."/>
            <person name="Parks D.H."/>
            <person name="Hugenholtz P."/>
        </authorList>
    </citation>
    <scope>NUCLEOTIDE SEQUENCE</scope>
    <source>
        <strain evidence="2">UBA8853</strain>
    </source>
</reference>